<protein>
    <submittedName>
        <fullName evidence="5">Uncharacterized protein</fullName>
    </submittedName>
</protein>
<dbReference type="PRINTS" id="PR00722">
    <property type="entry name" value="CHYMOTRYPSIN"/>
</dbReference>
<keyword evidence="4" id="KW-1015">Disulfide bond</keyword>
<evidence type="ECO:0000256" key="3">
    <source>
        <dbReference type="ARBA" id="ARBA00022825"/>
    </source>
</evidence>
<evidence type="ECO:0000313" key="5">
    <source>
        <dbReference type="EMBL" id="CAH1783865.1"/>
    </source>
</evidence>
<dbReference type="GO" id="GO:0006508">
    <property type="term" value="P:proteolysis"/>
    <property type="evidence" value="ECO:0007669"/>
    <property type="project" value="UniProtKB-KW"/>
</dbReference>
<dbReference type="PANTHER" id="PTHR24264:SF83">
    <property type="entry name" value="COMPLEMENT FACTOR I"/>
    <property type="match status" value="1"/>
</dbReference>
<accession>A0A8J1T6W8</accession>
<dbReference type="FunFam" id="2.40.10.10:FF:000036">
    <property type="entry name" value="Trypsin beta"/>
    <property type="match status" value="1"/>
</dbReference>
<reference evidence="5" key="1">
    <citation type="submission" date="2022-03" db="EMBL/GenBank/DDBJ databases">
        <authorList>
            <person name="Martin C."/>
        </authorList>
    </citation>
    <scope>NUCLEOTIDE SEQUENCE</scope>
</reference>
<dbReference type="Gene3D" id="2.40.10.10">
    <property type="entry name" value="Trypsin-like serine proteases"/>
    <property type="match status" value="1"/>
</dbReference>
<keyword evidence="6" id="KW-1185">Reference proteome</keyword>
<name>A0A8J1T6W8_OWEFU</name>
<gene>
    <name evidence="5" type="ORF">OFUS_LOCUS10145</name>
</gene>
<dbReference type="PROSITE" id="PS00135">
    <property type="entry name" value="TRYPSIN_SER"/>
    <property type="match status" value="1"/>
</dbReference>
<dbReference type="Pfam" id="PF00089">
    <property type="entry name" value="Trypsin"/>
    <property type="match status" value="1"/>
</dbReference>
<dbReference type="InterPro" id="IPR050127">
    <property type="entry name" value="Serine_Proteases_S1"/>
</dbReference>
<organism evidence="5 6">
    <name type="scientific">Owenia fusiformis</name>
    <name type="common">Polychaete worm</name>
    <dbReference type="NCBI Taxonomy" id="6347"/>
    <lineage>
        <taxon>Eukaryota</taxon>
        <taxon>Metazoa</taxon>
        <taxon>Spiralia</taxon>
        <taxon>Lophotrochozoa</taxon>
        <taxon>Annelida</taxon>
        <taxon>Polychaeta</taxon>
        <taxon>Sedentaria</taxon>
        <taxon>Canalipalpata</taxon>
        <taxon>Sabellida</taxon>
        <taxon>Oweniida</taxon>
        <taxon>Oweniidae</taxon>
        <taxon>Owenia</taxon>
    </lineage>
</organism>
<keyword evidence="1" id="KW-0645">Protease</keyword>
<dbReference type="OrthoDB" id="6274970at2759"/>
<dbReference type="InterPro" id="IPR001314">
    <property type="entry name" value="Peptidase_S1A"/>
</dbReference>
<dbReference type="EMBL" id="CAIIXF020000005">
    <property type="protein sequence ID" value="CAH1783865.1"/>
    <property type="molecule type" value="Genomic_DNA"/>
</dbReference>
<comment type="caution">
    <text evidence="5">The sequence shown here is derived from an EMBL/GenBank/DDBJ whole genome shotgun (WGS) entry which is preliminary data.</text>
</comment>
<dbReference type="Proteomes" id="UP000749559">
    <property type="component" value="Unassembled WGS sequence"/>
</dbReference>
<dbReference type="SUPFAM" id="SSF50494">
    <property type="entry name" value="Trypsin-like serine proteases"/>
    <property type="match status" value="1"/>
</dbReference>
<evidence type="ECO:0000313" key="6">
    <source>
        <dbReference type="Proteomes" id="UP000749559"/>
    </source>
</evidence>
<keyword evidence="3" id="KW-0720">Serine protease</keyword>
<dbReference type="InterPro" id="IPR009003">
    <property type="entry name" value="Peptidase_S1_PA"/>
</dbReference>
<dbReference type="GO" id="GO:0004252">
    <property type="term" value="F:serine-type endopeptidase activity"/>
    <property type="evidence" value="ECO:0007669"/>
    <property type="project" value="InterPro"/>
</dbReference>
<dbReference type="GO" id="GO:0005615">
    <property type="term" value="C:extracellular space"/>
    <property type="evidence" value="ECO:0007669"/>
    <property type="project" value="TreeGrafter"/>
</dbReference>
<dbReference type="PROSITE" id="PS50240">
    <property type="entry name" value="TRYPSIN_DOM"/>
    <property type="match status" value="1"/>
</dbReference>
<dbReference type="SMART" id="SM00020">
    <property type="entry name" value="Tryp_SPc"/>
    <property type="match status" value="1"/>
</dbReference>
<proteinExistence type="predicted"/>
<evidence type="ECO:0000256" key="1">
    <source>
        <dbReference type="ARBA" id="ARBA00022670"/>
    </source>
</evidence>
<dbReference type="AlphaFoldDB" id="A0A8J1T6W8"/>
<dbReference type="PANTHER" id="PTHR24264">
    <property type="entry name" value="TRYPSIN-RELATED"/>
    <property type="match status" value="1"/>
</dbReference>
<evidence type="ECO:0000256" key="2">
    <source>
        <dbReference type="ARBA" id="ARBA00022801"/>
    </source>
</evidence>
<dbReference type="FunFam" id="2.40.10.10:FF:000068">
    <property type="entry name" value="transmembrane protease serine 2"/>
    <property type="match status" value="1"/>
</dbReference>
<evidence type="ECO:0000256" key="4">
    <source>
        <dbReference type="ARBA" id="ARBA00023157"/>
    </source>
</evidence>
<dbReference type="InterPro" id="IPR043504">
    <property type="entry name" value="Peptidase_S1_PA_chymotrypsin"/>
</dbReference>
<sequence>MIAFILAFVAAASAAPSAPVPAFYSPGPFIVNGEVATPHEFPHQLSLQAEGLFGWGHICGAVLTDATWVTTAAHCVNADGYRVIAGGQVRNSVDGTGNEQVVNVAQVIQHEDFDQDGSVGFPNDIALLRLESPITLTAQRATIPVASGSTDFANQNCIISGWGDTTPGDGVPATELRKATLPILSGDDCQDYWLQSDPNMHICIYDQSDNQGSCQGDSGGPMTCREGGNNVVAGVTSWGVVGCLGQPSVYVRTSNYRQWLCSNSGNTVAC</sequence>
<dbReference type="CDD" id="cd00190">
    <property type="entry name" value="Tryp_SPc"/>
    <property type="match status" value="1"/>
</dbReference>
<dbReference type="InterPro" id="IPR001254">
    <property type="entry name" value="Trypsin_dom"/>
</dbReference>
<keyword evidence="2" id="KW-0378">Hydrolase</keyword>
<dbReference type="InterPro" id="IPR033116">
    <property type="entry name" value="TRYPSIN_SER"/>
</dbReference>